<protein>
    <submittedName>
        <fullName evidence="1">Uncharacterized protein</fullName>
    </submittedName>
</protein>
<organism evidence="1 2">
    <name type="scientific">Nitrososphaera viennensis EN76</name>
    <dbReference type="NCBI Taxonomy" id="926571"/>
    <lineage>
        <taxon>Archaea</taxon>
        <taxon>Nitrososphaerota</taxon>
        <taxon>Nitrososphaeria</taxon>
        <taxon>Nitrososphaerales</taxon>
        <taxon>Nitrososphaeraceae</taxon>
        <taxon>Nitrososphaera</taxon>
    </lineage>
</organism>
<sequence>MNNPSSAVQPTSGFVPKQLIVQIGSDASKSGETLPVNVNQQISPSGPVDSITLIEIMPDWNVTDTNTHDFSIVDANNKSAIRVGEPIVHEAALARLKVNCGVGDDRVALFPRPITVRLASDTNGDLLIKYSLTGLNPKADGTYELKFASVYPTKVVLPQNADITTNHSAECNGQYEDFGKIFVYDMVFRLR</sequence>
<reference evidence="1 2" key="1">
    <citation type="journal article" date="2014" name="Int. J. Syst. Evol. Microbiol.">
        <title>Nitrososphaera viennensis gen. nov., sp. nov., an aerobic and mesophilic, ammonia-oxidizing archaeon from soil and a member of the archaeal phylum Thaumarchaeota.</title>
        <authorList>
            <person name="Stieglmeier M."/>
            <person name="Klingl A."/>
            <person name="Alves R.J."/>
            <person name="Rittmann S.K."/>
            <person name="Melcher M."/>
            <person name="Leisch N."/>
            <person name="Schleper C."/>
        </authorList>
    </citation>
    <scope>NUCLEOTIDE SEQUENCE [LARGE SCALE GENOMIC DNA]</scope>
    <source>
        <strain evidence="1">EN76</strain>
    </source>
</reference>
<evidence type="ECO:0000313" key="2">
    <source>
        <dbReference type="Proteomes" id="UP000027093"/>
    </source>
</evidence>
<evidence type="ECO:0000313" key="1">
    <source>
        <dbReference type="EMBL" id="AIC15439.1"/>
    </source>
</evidence>
<dbReference type="Proteomes" id="UP000027093">
    <property type="component" value="Chromosome"/>
</dbReference>
<proteinExistence type="predicted"/>
<dbReference type="HOGENOM" id="CLU_1418733_0_0_2"/>
<dbReference type="KEGG" id="nvn:NVIE_012060"/>
<dbReference type="EMBL" id="CP007536">
    <property type="protein sequence ID" value="AIC15439.1"/>
    <property type="molecule type" value="Genomic_DNA"/>
</dbReference>
<keyword evidence="2" id="KW-1185">Reference proteome</keyword>
<dbReference type="GeneID" id="74946465"/>
<gene>
    <name evidence="1" type="ORF">NVIE_012060</name>
</gene>
<name>A0A060HFR7_9ARCH</name>
<dbReference type="AlphaFoldDB" id="A0A060HFR7"/>
<accession>A0A060HFR7</accession>
<dbReference type="RefSeq" id="WP_075054441.1">
    <property type="nucleotide sequence ID" value="NZ_CP007536.1"/>
</dbReference>